<keyword evidence="5" id="KW-0235">DNA replication</keyword>
<evidence type="ECO:0000256" key="2">
    <source>
        <dbReference type="ARBA" id="ARBA00012417"/>
    </source>
</evidence>
<dbReference type="Pfam" id="PF13177">
    <property type="entry name" value="DNA_pol3_delta2"/>
    <property type="match status" value="1"/>
</dbReference>
<dbReference type="FunFam" id="3.40.50.300:FF:000014">
    <property type="entry name" value="DNA polymerase III subunit gamma/tau"/>
    <property type="match status" value="1"/>
</dbReference>
<evidence type="ECO:0000259" key="12">
    <source>
        <dbReference type="SMART" id="SM00382"/>
    </source>
</evidence>
<keyword evidence="9" id="KW-0067">ATP-binding</keyword>
<evidence type="ECO:0000256" key="11">
    <source>
        <dbReference type="ARBA" id="ARBA00049244"/>
    </source>
</evidence>
<dbReference type="InterPro" id="IPR012763">
    <property type="entry name" value="DNA_pol_III_sug/sutau_N"/>
</dbReference>
<keyword evidence="10" id="KW-0239">DNA-directed DNA polymerase</keyword>
<dbReference type="Proteomes" id="UP000824201">
    <property type="component" value="Unassembled WGS sequence"/>
</dbReference>
<dbReference type="CDD" id="cd00009">
    <property type="entry name" value="AAA"/>
    <property type="match status" value="1"/>
</dbReference>
<evidence type="ECO:0000313" key="13">
    <source>
        <dbReference type="EMBL" id="HIR89695.1"/>
    </source>
</evidence>
<keyword evidence="3 13" id="KW-0808">Transferase</keyword>
<gene>
    <name evidence="13" type="primary">dnaX</name>
    <name evidence="13" type="ORF">IAC96_12185</name>
</gene>
<dbReference type="EC" id="2.7.7.7" evidence="2"/>
<comment type="similarity">
    <text evidence="1">Belongs to the DnaX/STICHEL family.</text>
</comment>
<dbReference type="SMART" id="SM00382">
    <property type="entry name" value="AAA"/>
    <property type="match status" value="1"/>
</dbReference>
<dbReference type="InterPro" id="IPR045085">
    <property type="entry name" value="HLD_clamp_pol_III_gamma_tau"/>
</dbReference>
<keyword evidence="8" id="KW-0862">Zinc</keyword>
<dbReference type="InterPro" id="IPR022754">
    <property type="entry name" value="DNA_pol_III_gamma-3"/>
</dbReference>
<dbReference type="InterPro" id="IPR050238">
    <property type="entry name" value="DNA_Rep/Repair_Clamp_Loader"/>
</dbReference>
<dbReference type="EMBL" id="DVHN01000170">
    <property type="protein sequence ID" value="HIR89695.1"/>
    <property type="molecule type" value="Genomic_DNA"/>
</dbReference>
<evidence type="ECO:0000256" key="8">
    <source>
        <dbReference type="ARBA" id="ARBA00022833"/>
    </source>
</evidence>
<dbReference type="GO" id="GO:0006261">
    <property type="term" value="P:DNA-templated DNA replication"/>
    <property type="evidence" value="ECO:0007669"/>
    <property type="project" value="TreeGrafter"/>
</dbReference>
<name>A0A9D1EGD3_9FIRM</name>
<reference evidence="13" key="2">
    <citation type="journal article" date="2021" name="PeerJ">
        <title>Extensive microbial diversity within the chicken gut microbiome revealed by metagenomics and culture.</title>
        <authorList>
            <person name="Gilroy R."/>
            <person name="Ravi A."/>
            <person name="Getino M."/>
            <person name="Pursley I."/>
            <person name="Horton D.L."/>
            <person name="Alikhan N.F."/>
            <person name="Baker D."/>
            <person name="Gharbi K."/>
            <person name="Hall N."/>
            <person name="Watson M."/>
            <person name="Adriaenssens E.M."/>
            <person name="Foster-Nyarko E."/>
            <person name="Jarju S."/>
            <person name="Secka A."/>
            <person name="Antonio M."/>
            <person name="Oren A."/>
            <person name="Chaudhuri R.R."/>
            <person name="La Ragione R."/>
            <person name="Hildebrand F."/>
            <person name="Pallen M.J."/>
        </authorList>
    </citation>
    <scope>NUCLEOTIDE SEQUENCE</scope>
    <source>
        <strain evidence="13">ChiW13-3771</strain>
    </source>
</reference>
<keyword evidence="6" id="KW-0479">Metal-binding</keyword>
<dbReference type="Gene3D" id="3.40.50.300">
    <property type="entry name" value="P-loop containing nucleotide triphosphate hydrolases"/>
    <property type="match status" value="1"/>
</dbReference>
<dbReference type="SUPFAM" id="SSF52540">
    <property type="entry name" value="P-loop containing nucleoside triphosphate hydrolases"/>
    <property type="match status" value="1"/>
</dbReference>
<accession>A0A9D1EGD3</accession>
<feature type="domain" description="AAA+ ATPase" evidence="12">
    <location>
        <begin position="37"/>
        <end position="179"/>
    </location>
</feature>
<dbReference type="CDD" id="cd18137">
    <property type="entry name" value="HLD_clamp_pol_III_gamma_tau"/>
    <property type="match status" value="1"/>
</dbReference>
<evidence type="ECO:0000313" key="14">
    <source>
        <dbReference type="Proteomes" id="UP000824201"/>
    </source>
</evidence>
<dbReference type="NCBIfam" id="NF004046">
    <property type="entry name" value="PRK05563.1"/>
    <property type="match status" value="1"/>
</dbReference>
<dbReference type="GO" id="GO:0046872">
    <property type="term" value="F:metal ion binding"/>
    <property type="evidence" value="ECO:0007669"/>
    <property type="project" value="UniProtKB-KW"/>
</dbReference>
<dbReference type="AlphaFoldDB" id="A0A9D1EGD3"/>
<sequence length="524" mass="59339">MAYTALYRKWRPVCFEDVKGQDPIVRTLKNQIISGRIGHAYLFCGTRGTGKTTIAKIFAKAVNCQHPVNGSPCNECAVCQSIASGASMNVVEIDAASNNGVDNIREIRDEVKYSPTEGNYRVYIIDEVHMLSTGAFNALLKTLEEPPPYVIFILATTEVHKIPITVLSRCQRYDFRRINNDVIAAQIEYLLKEEKVEAEPAAIRYVAKTADGSMRDALSLLEQCISFYYGQKLTYENVLDVLGAVDTGIFSQLLREIIEKDVTGCIHLMDEIVAQGRDLGQFVTDFTWYMRNLLLVQTSEHAQDALDMSAESLRLLKEEAEMIDIDTLMRYIRICSELSSNIRYASSKRVLIELAFIKLMKPAMESDLESLKERIRDLETCIENGVVAAAQKETSSIMDKNLEAPSESGEVIELTEAEYEDYKQLNTDWNKIIGQQRNLVRGILRGTRLSYDKSKGLCILFTDSFSEKMMNEQNRMDDLKQWLQQTYGKVFTISTKYLDSSQAQPHIVRGNHIPGIEMEIGIEE</sequence>
<dbReference type="Gene3D" id="1.20.272.10">
    <property type="match status" value="1"/>
</dbReference>
<dbReference type="Pfam" id="PF22608">
    <property type="entry name" value="DNAX_ATPase_lid"/>
    <property type="match status" value="1"/>
</dbReference>
<evidence type="ECO:0000256" key="7">
    <source>
        <dbReference type="ARBA" id="ARBA00022741"/>
    </source>
</evidence>
<organism evidence="13 14">
    <name type="scientific">Candidatus Fimimorpha faecalis</name>
    <dbReference type="NCBI Taxonomy" id="2840824"/>
    <lineage>
        <taxon>Bacteria</taxon>
        <taxon>Bacillati</taxon>
        <taxon>Bacillota</taxon>
        <taxon>Clostridia</taxon>
        <taxon>Eubacteriales</taxon>
        <taxon>Candidatus Fimimorpha</taxon>
    </lineage>
</organism>
<dbReference type="GO" id="GO:0009360">
    <property type="term" value="C:DNA polymerase III complex"/>
    <property type="evidence" value="ECO:0007669"/>
    <property type="project" value="InterPro"/>
</dbReference>
<protein>
    <recommendedName>
        <fullName evidence="2">DNA-directed DNA polymerase</fullName>
        <ecNumber evidence="2">2.7.7.7</ecNumber>
    </recommendedName>
</protein>
<evidence type="ECO:0000256" key="9">
    <source>
        <dbReference type="ARBA" id="ARBA00022840"/>
    </source>
</evidence>
<evidence type="ECO:0000256" key="4">
    <source>
        <dbReference type="ARBA" id="ARBA00022695"/>
    </source>
</evidence>
<dbReference type="GO" id="GO:0005524">
    <property type="term" value="F:ATP binding"/>
    <property type="evidence" value="ECO:0007669"/>
    <property type="project" value="UniProtKB-KW"/>
</dbReference>
<dbReference type="FunFam" id="1.10.8.60:FF:000013">
    <property type="entry name" value="DNA polymerase III subunit gamma/tau"/>
    <property type="match status" value="1"/>
</dbReference>
<dbReference type="NCBIfam" id="TIGR02397">
    <property type="entry name" value="dnaX_nterm"/>
    <property type="match status" value="1"/>
</dbReference>
<comment type="caution">
    <text evidence="13">The sequence shown here is derived from an EMBL/GenBank/DDBJ whole genome shotgun (WGS) entry which is preliminary data.</text>
</comment>
<dbReference type="InterPro" id="IPR027417">
    <property type="entry name" value="P-loop_NTPase"/>
</dbReference>
<evidence type="ECO:0000256" key="1">
    <source>
        <dbReference type="ARBA" id="ARBA00006360"/>
    </source>
</evidence>
<proteinExistence type="inferred from homology"/>
<dbReference type="Gene3D" id="1.10.8.60">
    <property type="match status" value="1"/>
</dbReference>
<comment type="catalytic activity">
    <reaction evidence="11">
        <text>DNA(n) + a 2'-deoxyribonucleoside 5'-triphosphate = DNA(n+1) + diphosphate</text>
        <dbReference type="Rhea" id="RHEA:22508"/>
        <dbReference type="Rhea" id="RHEA-COMP:17339"/>
        <dbReference type="Rhea" id="RHEA-COMP:17340"/>
        <dbReference type="ChEBI" id="CHEBI:33019"/>
        <dbReference type="ChEBI" id="CHEBI:61560"/>
        <dbReference type="ChEBI" id="CHEBI:173112"/>
        <dbReference type="EC" id="2.7.7.7"/>
    </reaction>
</comment>
<evidence type="ECO:0000256" key="6">
    <source>
        <dbReference type="ARBA" id="ARBA00022723"/>
    </source>
</evidence>
<dbReference type="InterPro" id="IPR003593">
    <property type="entry name" value="AAA+_ATPase"/>
</dbReference>
<dbReference type="GO" id="GO:0003677">
    <property type="term" value="F:DNA binding"/>
    <property type="evidence" value="ECO:0007669"/>
    <property type="project" value="InterPro"/>
</dbReference>
<reference evidence="13" key="1">
    <citation type="submission" date="2020-10" db="EMBL/GenBank/DDBJ databases">
        <authorList>
            <person name="Gilroy R."/>
        </authorList>
    </citation>
    <scope>NUCLEOTIDE SEQUENCE</scope>
    <source>
        <strain evidence="13">ChiW13-3771</strain>
    </source>
</reference>
<dbReference type="GO" id="GO:0003887">
    <property type="term" value="F:DNA-directed DNA polymerase activity"/>
    <property type="evidence" value="ECO:0007669"/>
    <property type="project" value="UniProtKB-KW"/>
</dbReference>
<evidence type="ECO:0000256" key="10">
    <source>
        <dbReference type="ARBA" id="ARBA00022932"/>
    </source>
</evidence>
<dbReference type="SUPFAM" id="SSF48019">
    <property type="entry name" value="post-AAA+ oligomerization domain-like"/>
    <property type="match status" value="1"/>
</dbReference>
<evidence type="ECO:0000256" key="5">
    <source>
        <dbReference type="ARBA" id="ARBA00022705"/>
    </source>
</evidence>
<dbReference type="Pfam" id="PF12169">
    <property type="entry name" value="DNA_pol3_gamma3"/>
    <property type="match status" value="1"/>
</dbReference>
<keyword evidence="7" id="KW-0547">Nucleotide-binding</keyword>
<dbReference type="PANTHER" id="PTHR11669">
    <property type="entry name" value="REPLICATION FACTOR C / DNA POLYMERASE III GAMMA-TAU SUBUNIT"/>
    <property type="match status" value="1"/>
</dbReference>
<evidence type="ECO:0000256" key="3">
    <source>
        <dbReference type="ARBA" id="ARBA00022679"/>
    </source>
</evidence>
<dbReference type="PANTHER" id="PTHR11669:SF0">
    <property type="entry name" value="PROTEIN STICHEL-LIKE 2"/>
    <property type="match status" value="1"/>
</dbReference>
<dbReference type="InterPro" id="IPR008921">
    <property type="entry name" value="DNA_pol3_clamp-load_cplx_C"/>
</dbReference>
<keyword evidence="4 13" id="KW-0548">Nucleotidyltransferase</keyword>